<dbReference type="InterPro" id="IPR027417">
    <property type="entry name" value="P-loop_NTPase"/>
</dbReference>
<dbReference type="Proteomes" id="UP001281305">
    <property type="component" value="Chromosome"/>
</dbReference>
<dbReference type="EMBL" id="CP146606">
    <property type="protein sequence ID" value="WYK20026.1"/>
    <property type="molecule type" value="Genomic_DNA"/>
</dbReference>
<organism evidence="3 4">
    <name type="scientific">Roseovarius rhodophyticola</name>
    <dbReference type="NCBI Taxonomy" id="3080827"/>
    <lineage>
        <taxon>Bacteria</taxon>
        <taxon>Pseudomonadati</taxon>
        <taxon>Pseudomonadota</taxon>
        <taxon>Alphaproteobacteria</taxon>
        <taxon>Rhodobacterales</taxon>
        <taxon>Roseobacteraceae</taxon>
        <taxon>Roseovarius</taxon>
    </lineage>
</organism>
<dbReference type="PANTHER" id="PTHR42743">
    <property type="entry name" value="AMINO-ACID AMINOTRANSFERASE"/>
    <property type="match status" value="1"/>
</dbReference>
<evidence type="ECO:0000256" key="2">
    <source>
        <dbReference type="ARBA" id="ARBA00023304"/>
    </source>
</evidence>
<evidence type="ECO:0000313" key="4">
    <source>
        <dbReference type="Proteomes" id="UP001281305"/>
    </source>
</evidence>
<dbReference type="Pfam" id="PF19798">
    <property type="entry name" value="Sulfotransfer_5"/>
    <property type="match status" value="1"/>
</dbReference>
<comment type="similarity">
    <text evidence="1">Belongs to the class-IV pyridoxal-phosphate-dependent aminotransferase family.</text>
</comment>
<dbReference type="InterPro" id="IPR050571">
    <property type="entry name" value="Class-IV_PLP-Dep_Aminotrnsfr"/>
</dbReference>
<gene>
    <name evidence="3" type="ORF">RZS32_007900</name>
</gene>
<protein>
    <submittedName>
        <fullName evidence="3">HAD family hydrolase</fullName>
    </submittedName>
</protein>
<reference evidence="3 4" key="1">
    <citation type="submission" date="2024-02" db="EMBL/GenBank/DDBJ databases">
        <title>Roseovarius strain W115 nov., isolated from a marine algae.</title>
        <authorList>
            <person name="Lee M.W."/>
            <person name="Lee J.K."/>
            <person name="Kim J.M."/>
            <person name="Choi D.G."/>
            <person name="Baek J.H."/>
            <person name="Bayburt H."/>
            <person name="Jung J.J."/>
            <person name="Han D.M."/>
            <person name="Jeon C.O."/>
        </authorList>
    </citation>
    <scope>NUCLEOTIDE SEQUENCE [LARGE SCALE GENOMIC DNA]</scope>
    <source>
        <strain evidence="3 4">W115</strain>
    </source>
</reference>
<accession>A0ABZ2TK46</accession>
<dbReference type="GO" id="GO:0016787">
    <property type="term" value="F:hydrolase activity"/>
    <property type="evidence" value="ECO:0007669"/>
    <property type="project" value="UniProtKB-KW"/>
</dbReference>
<sequence length="236" mass="26393">MWSGPRNLSTAMMYAFASRSDTSVIDEPFYAAYLKATGLKHPMTKEILASQPVDPNTVVDTLLGPTPEDRSVFYQKHMTQHMIDGMPRGWMRSMRNVFLIRHPARVVASFSAKYENPTVDDLGFAQQLELFRQVSDLGEQPLVVDSTDIRRDPETMLRRLCRGLELAWDPAMLSWKSGGHPADGVWAQHWYGAVHASTGFAKAEGALPQLSDAAQALVDQVMPAYEELQGHKISMN</sequence>
<name>A0ABZ2TK46_9RHOB</name>
<evidence type="ECO:0000256" key="1">
    <source>
        <dbReference type="ARBA" id="ARBA00009320"/>
    </source>
</evidence>
<keyword evidence="4" id="KW-1185">Reference proteome</keyword>
<dbReference type="SUPFAM" id="SSF52540">
    <property type="entry name" value="P-loop containing nucleoside triphosphate hydrolases"/>
    <property type="match status" value="1"/>
</dbReference>
<keyword evidence="2" id="KW-0028">Amino-acid biosynthesis</keyword>
<evidence type="ECO:0000313" key="3">
    <source>
        <dbReference type="EMBL" id="WYK20026.1"/>
    </source>
</evidence>
<dbReference type="Gene3D" id="3.40.50.300">
    <property type="entry name" value="P-loop containing nucleotide triphosphate hydrolases"/>
    <property type="match status" value="1"/>
</dbReference>
<dbReference type="PANTHER" id="PTHR42743:SF11">
    <property type="entry name" value="AMINODEOXYCHORISMATE LYASE"/>
    <property type="match status" value="1"/>
</dbReference>
<keyword evidence="2" id="KW-0100">Branched-chain amino acid biosynthesis</keyword>
<keyword evidence="3" id="KW-0378">Hydrolase</keyword>
<dbReference type="RefSeq" id="WP_317057865.1">
    <property type="nucleotide sequence ID" value="NZ_CP146606.1"/>
</dbReference>
<proteinExistence type="inferred from homology"/>